<feature type="binding site" evidence="12">
    <location>
        <position position="178"/>
    </location>
    <ligand>
        <name>UDP-N-acetyl-alpha-D-muramoyl-L-alanyl-D-glutamate</name>
        <dbReference type="ChEBI" id="CHEBI:83900"/>
    </ligand>
</feature>
<evidence type="ECO:0000256" key="2">
    <source>
        <dbReference type="ARBA" id="ARBA00005898"/>
    </source>
</evidence>
<keyword evidence="9 12" id="KW-0573">Peptidoglycan synthesis</keyword>
<accession>A0A0R3K024</accession>
<dbReference type="SUPFAM" id="SSF63418">
    <property type="entry name" value="MurE/MurF N-terminal domain"/>
    <property type="match status" value="1"/>
</dbReference>
<dbReference type="GO" id="GO:0051301">
    <property type="term" value="P:cell division"/>
    <property type="evidence" value="ECO:0007669"/>
    <property type="project" value="UniProtKB-KW"/>
</dbReference>
<dbReference type="NCBIfam" id="NF001126">
    <property type="entry name" value="PRK00139.1-4"/>
    <property type="match status" value="1"/>
</dbReference>
<feature type="binding site" evidence="12">
    <location>
        <position position="451"/>
    </location>
    <ligand>
        <name>meso-2,6-diaminopimelate</name>
        <dbReference type="ChEBI" id="CHEBI:57791"/>
    </ligand>
</feature>
<keyword evidence="12" id="KW-0460">Magnesium</keyword>
<sequence length="479" mass="53476">MKISDLLKGLNDYTLSGNDYNITNINYNSRNVTDNGLFFCIEGFSADGHTFAKEAVQNGAVALVVSKDVDVDKKVTIIKVKDTRKAMALISANFYGNPLNSLKVIGITGTNGKTTSTFMMKSILDAAGFKTGLIGTIFNVFGDQMEVAKRTTPESMDLQRNFKKMVDEGVEYCIMEVSSHSLELKRVYGINFEVGIFTNLTQDHLDFHKTMENYFNAKLKLFYTSKNAIINLDDDYGLKLVELINERKTTYAIDAMADVMAKEIIISDEGTKYKLYYNSDEIDINLHMPGKFNVYNSLGCAAAAISIGIDLETIKLGLENLKFVPGRSEKINSKRGFTVIIDYAHTPDGIENILKSTREYTKGKLIALFGAGGDRDKSKRPKMGFAAGKIADFCIITSDNPRSEEPEKIIEDIMLGIYETGCEYKVIVDRKDAIKYALEIAREGDVIVIAGKGHETYQILKDKTIEFDEKKIINELLNE</sequence>
<comment type="caution">
    <text evidence="12">Lacks conserved residue(s) required for the propagation of feature annotation.</text>
</comment>
<dbReference type="EMBL" id="LKHP01000008">
    <property type="protein sequence ID" value="KRQ86588.1"/>
    <property type="molecule type" value="Genomic_DNA"/>
</dbReference>
<dbReference type="NCBIfam" id="NF001124">
    <property type="entry name" value="PRK00139.1-2"/>
    <property type="match status" value="1"/>
</dbReference>
<feature type="domain" description="Mur ligase N-terminal catalytic" evidence="14">
    <location>
        <begin position="22"/>
        <end position="95"/>
    </location>
</feature>
<dbReference type="SUPFAM" id="SSF53244">
    <property type="entry name" value="MurD-like peptide ligases, peptide-binding domain"/>
    <property type="match status" value="1"/>
</dbReference>
<keyword evidence="8 12" id="KW-0133">Cell shape</keyword>
<feature type="modified residue" description="N6-carboxylysine" evidence="12">
    <location>
        <position position="218"/>
    </location>
</feature>
<dbReference type="PROSITE" id="PS01011">
    <property type="entry name" value="FOLYLPOLYGLU_SYNT_1"/>
    <property type="match status" value="1"/>
</dbReference>
<feature type="domain" description="Mur ligase central" evidence="16">
    <location>
        <begin position="107"/>
        <end position="304"/>
    </location>
</feature>
<evidence type="ECO:0000259" key="14">
    <source>
        <dbReference type="Pfam" id="PF01225"/>
    </source>
</evidence>
<dbReference type="AlphaFoldDB" id="A0A0R3K024"/>
<dbReference type="RefSeq" id="WP_057978835.1">
    <property type="nucleotide sequence ID" value="NZ_LKHP01000008.1"/>
</dbReference>
<dbReference type="UniPathway" id="UPA00219"/>
<proteinExistence type="inferred from homology"/>
<dbReference type="Gene3D" id="3.90.190.20">
    <property type="entry name" value="Mur ligase, C-terminal domain"/>
    <property type="match status" value="1"/>
</dbReference>
<keyword evidence="18" id="KW-1185">Reference proteome</keyword>
<dbReference type="InterPro" id="IPR036615">
    <property type="entry name" value="Mur_ligase_C_dom_sf"/>
</dbReference>
<feature type="binding site" evidence="12">
    <location>
        <position position="375"/>
    </location>
    <ligand>
        <name>meso-2,6-diaminopimelate</name>
        <dbReference type="ChEBI" id="CHEBI:57791"/>
    </ligand>
</feature>
<reference evidence="17 18" key="1">
    <citation type="submission" date="2015-09" db="EMBL/GenBank/DDBJ databases">
        <title>Draft genome sequence of a Caloramator mitchellensis, a moderate thermophile from the Great Artesian Basin of Australia.</title>
        <authorList>
            <person name="Patel B.K."/>
        </authorList>
    </citation>
    <scope>NUCLEOTIDE SEQUENCE [LARGE SCALE GENOMIC DNA]</scope>
    <source>
        <strain evidence="17 18">VF08</strain>
    </source>
</reference>
<comment type="function">
    <text evidence="12">Catalyzes the addition of meso-diaminopimelic acid to the nucleotide precursor UDP-N-acetylmuramoyl-L-alanyl-D-glutamate (UMAG) in the biosynthesis of bacterial cell-wall peptidoglycan.</text>
</comment>
<evidence type="ECO:0000313" key="17">
    <source>
        <dbReference type="EMBL" id="KRQ86588.1"/>
    </source>
</evidence>
<dbReference type="InterPro" id="IPR004101">
    <property type="entry name" value="Mur_ligase_C"/>
</dbReference>
<keyword evidence="7 12" id="KW-0067">ATP-binding</keyword>
<feature type="binding site" evidence="12">
    <location>
        <position position="455"/>
    </location>
    <ligand>
        <name>meso-2,6-diaminopimelate</name>
        <dbReference type="ChEBI" id="CHEBI:57791"/>
    </ligand>
</feature>
<feature type="binding site" evidence="12">
    <location>
        <position position="186"/>
    </location>
    <ligand>
        <name>UDP-N-acetyl-alpha-D-muramoyl-L-alanyl-D-glutamate</name>
        <dbReference type="ChEBI" id="CHEBI:83900"/>
    </ligand>
</feature>
<evidence type="ECO:0000256" key="4">
    <source>
        <dbReference type="ARBA" id="ARBA00022598"/>
    </source>
</evidence>
<evidence type="ECO:0000256" key="12">
    <source>
        <dbReference type="HAMAP-Rule" id="MF_00208"/>
    </source>
</evidence>
<dbReference type="GO" id="GO:0071555">
    <property type="term" value="P:cell wall organization"/>
    <property type="evidence" value="ECO:0007669"/>
    <property type="project" value="UniProtKB-KW"/>
</dbReference>
<dbReference type="SUPFAM" id="SSF53623">
    <property type="entry name" value="MurD-like peptide ligases, catalytic domain"/>
    <property type="match status" value="1"/>
</dbReference>
<dbReference type="GO" id="GO:0008360">
    <property type="term" value="P:regulation of cell shape"/>
    <property type="evidence" value="ECO:0007669"/>
    <property type="project" value="UniProtKB-KW"/>
</dbReference>
<comment type="similarity">
    <text evidence="2 12">Belongs to the MurCDEF family. MurE subfamily.</text>
</comment>
<dbReference type="InterPro" id="IPR018109">
    <property type="entry name" value="Folylpolyglutamate_synth_CS"/>
</dbReference>
<keyword evidence="3 12" id="KW-0963">Cytoplasm</keyword>
<comment type="caution">
    <text evidence="17">The sequence shown here is derived from an EMBL/GenBank/DDBJ whole genome shotgun (WGS) entry which is preliminary data.</text>
</comment>
<comment type="cofactor">
    <cofactor evidence="12">
        <name>Mg(2+)</name>
        <dbReference type="ChEBI" id="CHEBI:18420"/>
    </cofactor>
</comment>
<protein>
    <recommendedName>
        <fullName evidence="12">UDP-N-acetylmuramoyl-L-alanyl-D-glutamate--2,6-diaminopimelate ligase</fullName>
        <ecNumber evidence="12">6.3.2.13</ecNumber>
    </recommendedName>
    <alternativeName>
        <fullName evidence="12">Meso-A2pm-adding enzyme</fullName>
    </alternativeName>
    <alternativeName>
        <fullName evidence="12">Meso-diaminopimelate-adding enzyme</fullName>
    </alternativeName>
    <alternativeName>
        <fullName evidence="12">UDP-MurNAc-L-Ala-D-Glu:meso-diaminopimelate ligase</fullName>
    </alternativeName>
    <alternativeName>
        <fullName evidence="12">UDP-MurNAc-tripeptide synthetase</fullName>
    </alternativeName>
    <alternativeName>
        <fullName evidence="12">UDP-N-acetylmuramyl-tripeptide synthetase</fullName>
    </alternativeName>
</protein>
<feature type="binding site" evidence="12">
    <location>
        <position position="29"/>
    </location>
    <ligand>
        <name>UDP-N-acetyl-alpha-D-muramoyl-L-alanyl-D-glutamate</name>
        <dbReference type="ChEBI" id="CHEBI:83900"/>
    </ligand>
</feature>
<dbReference type="Pfam" id="PF01225">
    <property type="entry name" value="Mur_ligase"/>
    <property type="match status" value="1"/>
</dbReference>
<evidence type="ECO:0000256" key="5">
    <source>
        <dbReference type="ARBA" id="ARBA00022618"/>
    </source>
</evidence>
<name>A0A0R3K024_CALMK</name>
<comment type="subcellular location">
    <subcellularLocation>
        <location evidence="12 13">Cytoplasm</location>
    </subcellularLocation>
</comment>
<evidence type="ECO:0000256" key="6">
    <source>
        <dbReference type="ARBA" id="ARBA00022741"/>
    </source>
</evidence>
<dbReference type="InterPro" id="IPR035911">
    <property type="entry name" value="MurE/MurF_N"/>
</dbReference>
<evidence type="ECO:0000256" key="11">
    <source>
        <dbReference type="ARBA" id="ARBA00023316"/>
    </source>
</evidence>
<evidence type="ECO:0000256" key="1">
    <source>
        <dbReference type="ARBA" id="ARBA00004752"/>
    </source>
</evidence>
<comment type="PTM">
    <text evidence="12">Carboxylation is probably crucial for Mg(2+) binding and, consequently, for the gamma-phosphate positioning of ATP.</text>
</comment>
<dbReference type="Gene3D" id="3.40.1390.10">
    <property type="entry name" value="MurE/MurF, N-terminal domain"/>
    <property type="match status" value="1"/>
</dbReference>
<dbReference type="GO" id="GO:0005737">
    <property type="term" value="C:cytoplasm"/>
    <property type="evidence" value="ECO:0007669"/>
    <property type="project" value="UniProtKB-SubCell"/>
</dbReference>
<dbReference type="EC" id="6.3.2.13" evidence="12"/>
<dbReference type="Gene3D" id="3.40.1190.10">
    <property type="entry name" value="Mur-like, catalytic domain"/>
    <property type="match status" value="1"/>
</dbReference>
<organism evidence="17 18">
    <name type="scientific">Caloramator mitchellensis</name>
    <dbReference type="NCBI Taxonomy" id="908809"/>
    <lineage>
        <taxon>Bacteria</taxon>
        <taxon>Bacillati</taxon>
        <taxon>Bacillota</taxon>
        <taxon>Clostridia</taxon>
        <taxon>Eubacteriales</taxon>
        <taxon>Clostridiaceae</taxon>
        <taxon>Caloramator</taxon>
    </lineage>
</organism>
<evidence type="ECO:0000256" key="13">
    <source>
        <dbReference type="RuleBase" id="RU004135"/>
    </source>
</evidence>
<evidence type="ECO:0000256" key="9">
    <source>
        <dbReference type="ARBA" id="ARBA00022984"/>
    </source>
</evidence>
<keyword evidence="6 12" id="KW-0547">Nucleotide-binding</keyword>
<comment type="catalytic activity">
    <reaction evidence="12">
        <text>UDP-N-acetyl-alpha-D-muramoyl-L-alanyl-D-glutamate + meso-2,6-diaminopimelate + ATP = UDP-N-acetyl-alpha-D-muramoyl-L-alanyl-gamma-D-glutamyl-meso-2,6-diaminopimelate + ADP + phosphate + H(+)</text>
        <dbReference type="Rhea" id="RHEA:23676"/>
        <dbReference type="ChEBI" id="CHEBI:15378"/>
        <dbReference type="ChEBI" id="CHEBI:30616"/>
        <dbReference type="ChEBI" id="CHEBI:43474"/>
        <dbReference type="ChEBI" id="CHEBI:57791"/>
        <dbReference type="ChEBI" id="CHEBI:83900"/>
        <dbReference type="ChEBI" id="CHEBI:83905"/>
        <dbReference type="ChEBI" id="CHEBI:456216"/>
        <dbReference type="EC" id="6.3.2.13"/>
    </reaction>
</comment>
<keyword evidence="5 12" id="KW-0132">Cell division</keyword>
<evidence type="ECO:0000256" key="7">
    <source>
        <dbReference type="ARBA" id="ARBA00022840"/>
    </source>
</evidence>
<feature type="binding site" evidence="12">
    <location>
        <begin position="399"/>
        <end position="402"/>
    </location>
    <ligand>
        <name>meso-2,6-diaminopimelate</name>
        <dbReference type="ChEBI" id="CHEBI:57791"/>
    </ligand>
</feature>
<dbReference type="Proteomes" id="UP000052015">
    <property type="component" value="Unassembled WGS sequence"/>
</dbReference>
<keyword evidence="4 12" id="KW-0436">Ligase</keyword>
<gene>
    <name evidence="12 17" type="primary">murE</name>
    <name evidence="17" type="ORF">ABG79_01571</name>
</gene>
<keyword evidence="10 12" id="KW-0131">Cell cycle</keyword>
<feature type="binding site" evidence="12">
    <location>
        <begin position="151"/>
        <end position="152"/>
    </location>
    <ligand>
        <name>UDP-N-acetyl-alpha-D-muramoyl-L-alanyl-D-glutamate</name>
        <dbReference type="ChEBI" id="CHEBI:83900"/>
    </ligand>
</feature>
<comment type="pathway">
    <text evidence="1 12 13">Cell wall biogenesis; peptidoglycan biosynthesis.</text>
</comment>
<dbReference type="GO" id="GO:0005524">
    <property type="term" value="F:ATP binding"/>
    <property type="evidence" value="ECO:0007669"/>
    <property type="project" value="UniProtKB-UniRule"/>
</dbReference>
<evidence type="ECO:0000256" key="10">
    <source>
        <dbReference type="ARBA" id="ARBA00023306"/>
    </source>
</evidence>
<dbReference type="InterPro" id="IPR005761">
    <property type="entry name" value="UDP-N-AcMur-Glu-dNH2Pim_ligase"/>
</dbReference>
<dbReference type="InterPro" id="IPR013221">
    <property type="entry name" value="Mur_ligase_cen"/>
</dbReference>
<evidence type="ECO:0000256" key="3">
    <source>
        <dbReference type="ARBA" id="ARBA00022490"/>
    </source>
</evidence>
<dbReference type="GO" id="GO:0000287">
    <property type="term" value="F:magnesium ion binding"/>
    <property type="evidence" value="ECO:0007669"/>
    <property type="project" value="UniProtKB-UniRule"/>
</dbReference>
<dbReference type="OrthoDB" id="9800958at2"/>
<dbReference type="PATRIC" id="fig|908809.3.peg.1575"/>
<dbReference type="NCBIfam" id="TIGR01085">
    <property type="entry name" value="murE"/>
    <property type="match status" value="1"/>
</dbReference>
<evidence type="ECO:0000256" key="8">
    <source>
        <dbReference type="ARBA" id="ARBA00022960"/>
    </source>
</evidence>
<dbReference type="STRING" id="908809.ABG79_01571"/>
<dbReference type="InterPro" id="IPR000713">
    <property type="entry name" value="Mur_ligase_N"/>
</dbReference>
<keyword evidence="11 12" id="KW-0961">Cell wall biogenesis/degradation</keyword>
<dbReference type="GO" id="GO:0004326">
    <property type="term" value="F:tetrahydrofolylpolyglutamate synthase activity"/>
    <property type="evidence" value="ECO:0007669"/>
    <property type="project" value="InterPro"/>
</dbReference>
<dbReference type="Pfam" id="PF02875">
    <property type="entry name" value="Mur_ligase_C"/>
    <property type="match status" value="1"/>
</dbReference>
<feature type="short sequence motif" description="Meso-diaminopimelate recognition motif" evidence="12">
    <location>
        <begin position="399"/>
        <end position="402"/>
    </location>
</feature>
<dbReference type="PANTHER" id="PTHR23135">
    <property type="entry name" value="MUR LIGASE FAMILY MEMBER"/>
    <property type="match status" value="1"/>
</dbReference>
<evidence type="ECO:0000259" key="15">
    <source>
        <dbReference type="Pfam" id="PF02875"/>
    </source>
</evidence>
<dbReference type="Pfam" id="PF08245">
    <property type="entry name" value="Mur_ligase_M"/>
    <property type="match status" value="1"/>
</dbReference>
<feature type="binding site" evidence="12">
    <location>
        <begin position="109"/>
        <end position="115"/>
    </location>
    <ligand>
        <name>ATP</name>
        <dbReference type="ChEBI" id="CHEBI:30616"/>
    </ligand>
</feature>
<feature type="domain" description="Mur ligase C-terminal" evidence="15">
    <location>
        <begin position="326"/>
        <end position="453"/>
    </location>
</feature>
<dbReference type="InterPro" id="IPR036565">
    <property type="entry name" value="Mur-like_cat_sf"/>
</dbReference>
<evidence type="ECO:0000259" key="16">
    <source>
        <dbReference type="Pfam" id="PF08245"/>
    </source>
</evidence>
<dbReference type="PANTHER" id="PTHR23135:SF4">
    <property type="entry name" value="UDP-N-ACETYLMURAMOYL-L-ALANYL-D-GLUTAMATE--2,6-DIAMINOPIMELATE LIGASE MURE HOMOLOG, CHLOROPLASTIC"/>
    <property type="match status" value="1"/>
</dbReference>
<dbReference type="HAMAP" id="MF_00208">
    <property type="entry name" value="MurE"/>
    <property type="match status" value="1"/>
</dbReference>
<dbReference type="GO" id="GO:0008765">
    <property type="term" value="F:UDP-N-acetylmuramoylalanyl-D-glutamate-2,6-diaminopimelate ligase activity"/>
    <property type="evidence" value="ECO:0007669"/>
    <property type="project" value="UniProtKB-UniRule"/>
</dbReference>
<dbReference type="GO" id="GO:0009252">
    <property type="term" value="P:peptidoglycan biosynthetic process"/>
    <property type="evidence" value="ECO:0007669"/>
    <property type="project" value="UniProtKB-UniRule"/>
</dbReference>
<evidence type="ECO:0000313" key="18">
    <source>
        <dbReference type="Proteomes" id="UP000052015"/>
    </source>
</evidence>